<evidence type="ECO:0000256" key="5">
    <source>
        <dbReference type="ARBA" id="ARBA00022729"/>
    </source>
</evidence>
<evidence type="ECO:0000256" key="3">
    <source>
        <dbReference type="ARBA" id="ARBA00010959"/>
    </source>
</evidence>
<dbReference type="Pfam" id="PF00322">
    <property type="entry name" value="Endothelin"/>
    <property type="match status" value="1"/>
</dbReference>
<proteinExistence type="inferred from homology"/>
<comment type="subcellular location">
    <subcellularLocation>
        <location evidence="2">Secreted</location>
    </subcellularLocation>
</comment>
<evidence type="ECO:0000256" key="8">
    <source>
        <dbReference type="ARBA" id="ARBA00023322"/>
    </source>
</evidence>
<dbReference type="PROSITE" id="PS00270">
    <property type="entry name" value="ENDOTHELIN"/>
    <property type="match status" value="2"/>
</dbReference>
<keyword evidence="12" id="KW-1133">Transmembrane helix</keyword>
<keyword evidence="8" id="KW-0839">Vasoconstrictor</keyword>
<dbReference type="PANTHER" id="PTHR13874:SF11">
    <property type="entry name" value="ENDOTHELIN-3"/>
    <property type="match status" value="1"/>
</dbReference>
<protein>
    <recommendedName>
        <fullName evidence="9">Endothelin-3</fullName>
    </recommendedName>
    <alternativeName>
        <fullName evidence="10">Preproendothelin-3</fullName>
    </alternativeName>
</protein>
<dbReference type="PANTHER" id="PTHR13874">
    <property type="entry name" value="ENDOTHELIN"/>
    <property type="match status" value="1"/>
</dbReference>
<name>A0A8C9RQW5_SCLFO</name>
<dbReference type="PRINTS" id="PR00365">
    <property type="entry name" value="ENDOTHELIN"/>
</dbReference>
<keyword evidence="12" id="KW-0812">Transmembrane</keyword>
<keyword evidence="5" id="KW-0732">Signal</keyword>
<evidence type="ECO:0000256" key="10">
    <source>
        <dbReference type="ARBA" id="ARBA00041850"/>
    </source>
</evidence>
<evidence type="ECO:0000256" key="4">
    <source>
        <dbReference type="ARBA" id="ARBA00022525"/>
    </source>
</evidence>
<evidence type="ECO:0000313" key="15">
    <source>
        <dbReference type="Proteomes" id="UP000694397"/>
    </source>
</evidence>
<dbReference type="InterPro" id="IPR020475">
    <property type="entry name" value="Endothelin"/>
</dbReference>
<dbReference type="GO" id="GO:0003100">
    <property type="term" value="P:regulation of systemic arterial blood pressure by endothelin"/>
    <property type="evidence" value="ECO:0007669"/>
    <property type="project" value="TreeGrafter"/>
</dbReference>
<evidence type="ECO:0000313" key="14">
    <source>
        <dbReference type="Ensembl" id="ENSSFOP00015024396.2"/>
    </source>
</evidence>
<evidence type="ECO:0000259" key="13">
    <source>
        <dbReference type="SMART" id="SM00272"/>
    </source>
</evidence>
<feature type="transmembrane region" description="Helical" evidence="12">
    <location>
        <begin position="6"/>
        <end position="25"/>
    </location>
</feature>
<reference evidence="14" key="3">
    <citation type="submission" date="2025-09" db="UniProtKB">
        <authorList>
            <consortium name="Ensembl"/>
        </authorList>
    </citation>
    <scope>IDENTIFICATION</scope>
</reference>
<evidence type="ECO:0000256" key="1">
    <source>
        <dbReference type="ARBA" id="ARBA00003023"/>
    </source>
</evidence>
<dbReference type="GO" id="GO:0014826">
    <property type="term" value="P:vein smooth muscle contraction"/>
    <property type="evidence" value="ECO:0007669"/>
    <property type="project" value="TreeGrafter"/>
</dbReference>
<dbReference type="SMART" id="SM00272">
    <property type="entry name" value="END"/>
    <property type="match status" value="2"/>
</dbReference>
<keyword evidence="4" id="KW-0964">Secreted</keyword>
<comment type="similarity">
    <text evidence="3">Belongs to the endothelin/sarafotoxin family.</text>
</comment>
<keyword evidence="12" id="KW-0472">Membrane</keyword>
<accession>A0A8C9RQW5</accession>
<evidence type="ECO:0000256" key="12">
    <source>
        <dbReference type="SAM" id="Phobius"/>
    </source>
</evidence>
<reference evidence="14 15" key="1">
    <citation type="submission" date="2019-04" db="EMBL/GenBank/DDBJ databases">
        <authorList>
            <consortium name="Wellcome Sanger Institute Data Sharing"/>
        </authorList>
    </citation>
    <scope>NUCLEOTIDE SEQUENCE [LARGE SCALE GENOMIC DNA]</scope>
</reference>
<organism evidence="14 15">
    <name type="scientific">Scleropages formosus</name>
    <name type="common">Asian bonytongue</name>
    <name type="synonym">Osteoglossum formosum</name>
    <dbReference type="NCBI Taxonomy" id="113540"/>
    <lineage>
        <taxon>Eukaryota</taxon>
        <taxon>Metazoa</taxon>
        <taxon>Chordata</taxon>
        <taxon>Craniata</taxon>
        <taxon>Vertebrata</taxon>
        <taxon>Euteleostomi</taxon>
        <taxon>Actinopterygii</taxon>
        <taxon>Neopterygii</taxon>
        <taxon>Teleostei</taxon>
        <taxon>Osteoglossocephala</taxon>
        <taxon>Osteoglossomorpha</taxon>
        <taxon>Osteoglossiformes</taxon>
        <taxon>Osteoglossidae</taxon>
        <taxon>Scleropages</taxon>
    </lineage>
</organism>
<keyword evidence="15" id="KW-1185">Reference proteome</keyword>
<dbReference type="GO" id="GO:0031708">
    <property type="term" value="F:endothelin B receptor binding"/>
    <property type="evidence" value="ECO:0007669"/>
    <property type="project" value="TreeGrafter"/>
</dbReference>
<evidence type="ECO:0000256" key="9">
    <source>
        <dbReference type="ARBA" id="ARBA00040198"/>
    </source>
</evidence>
<keyword evidence="6" id="KW-0838">Vasoactive</keyword>
<dbReference type="GO" id="GO:0005179">
    <property type="term" value="F:hormone activity"/>
    <property type="evidence" value="ECO:0007669"/>
    <property type="project" value="TreeGrafter"/>
</dbReference>
<keyword evidence="7" id="KW-1015">Disulfide bond</keyword>
<dbReference type="Ensembl" id="ENSSFOT00015024662.2">
    <property type="protein sequence ID" value="ENSSFOP00015024396.2"/>
    <property type="gene ID" value="ENSSFOG00015015686.2"/>
</dbReference>
<dbReference type="GO" id="GO:0005615">
    <property type="term" value="C:extracellular space"/>
    <property type="evidence" value="ECO:0007669"/>
    <property type="project" value="TreeGrafter"/>
</dbReference>
<dbReference type="GeneTree" id="ENSGT00950000183053"/>
<dbReference type="AlphaFoldDB" id="A0A8C9RQW5"/>
<evidence type="ECO:0000256" key="6">
    <source>
        <dbReference type="ARBA" id="ARBA00022858"/>
    </source>
</evidence>
<reference evidence="14" key="2">
    <citation type="submission" date="2025-08" db="UniProtKB">
        <authorList>
            <consortium name="Ensembl"/>
        </authorList>
    </citation>
    <scope>IDENTIFICATION</scope>
</reference>
<dbReference type="OrthoDB" id="9943124at2759"/>
<comment type="function">
    <text evidence="1">Endothelins are endothelium-derived vasoconstrictor peptides.</text>
</comment>
<sequence length="152" mass="16915">LSFLFISFSLYLFIYLRFFTVSMSVQPKVPRPSAPTFPGPGREAACAACGAPVPPKRARRCTCYTYTDKECVYYCHLDIIWINTPERTVPYGLSSYRGLPRVRRSSGGMNSSPQCLEPQRCSCRDPADSECSSFCRARSREGGLDSASKGDL</sequence>
<dbReference type="InterPro" id="IPR001928">
    <property type="entry name" value="Endothln-like_toxin"/>
</dbReference>
<evidence type="ECO:0000256" key="11">
    <source>
        <dbReference type="SAM" id="MobiDB-lite"/>
    </source>
</evidence>
<dbReference type="Proteomes" id="UP000694397">
    <property type="component" value="Chromosome 1"/>
</dbReference>
<feature type="region of interest" description="Disordered" evidence="11">
    <location>
        <begin position="104"/>
        <end position="129"/>
    </location>
</feature>
<evidence type="ECO:0000256" key="7">
    <source>
        <dbReference type="ARBA" id="ARBA00023157"/>
    </source>
</evidence>
<dbReference type="GO" id="GO:0019229">
    <property type="term" value="P:regulation of vasoconstriction"/>
    <property type="evidence" value="ECO:0007669"/>
    <property type="project" value="InterPro"/>
</dbReference>
<feature type="domain" description="Endothelin-like toxin" evidence="13">
    <location>
        <begin position="120"/>
        <end position="141"/>
    </location>
</feature>
<dbReference type="GO" id="GO:0006874">
    <property type="term" value="P:intracellular calcium ion homeostasis"/>
    <property type="evidence" value="ECO:0007669"/>
    <property type="project" value="TreeGrafter"/>
</dbReference>
<dbReference type="InterPro" id="IPR019764">
    <property type="entry name" value="Endothelin_toxin_CS"/>
</dbReference>
<feature type="domain" description="Endothelin-like toxin" evidence="13">
    <location>
        <begin position="60"/>
        <end position="81"/>
    </location>
</feature>
<evidence type="ECO:0000256" key="2">
    <source>
        <dbReference type="ARBA" id="ARBA00004613"/>
    </source>
</evidence>